<protein>
    <submittedName>
        <fullName evidence="3">SprT domain containing protein</fullName>
    </submittedName>
</protein>
<evidence type="ECO:0000313" key="3">
    <source>
        <dbReference type="EMBL" id="KAI1514170.1"/>
    </source>
</evidence>
<organism evidence="3 4">
    <name type="scientific">Pyrenophora tritici-repentis</name>
    <dbReference type="NCBI Taxonomy" id="45151"/>
    <lineage>
        <taxon>Eukaryota</taxon>
        <taxon>Fungi</taxon>
        <taxon>Dikarya</taxon>
        <taxon>Ascomycota</taxon>
        <taxon>Pezizomycotina</taxon>
        <taxon>Dothideomycetes</taxon>
        <taxon>Pleosporomycetidae</taxon>
        <taxon>Pleosporales</taxon>
        <taxon>Pleosporineae</taxon>
        <taxon>Pleosporaceae</taxon>
        <taxon>Pyrenophora</taxon>
    </lineage>
</organism>
<evidence type="ECO:0000256" key="2">
    <source>
        <dbReference type="SAM" id="MobiDB-lite"/>
    </source>
</evidence>
<reference evidence="4" key="1">
    <citation type="journal article" date="2022" name="Microb. Genom.">
        <title>A global pangenome for the wheat fungal pathogen Pyrenophora tritici-repentis and prediction of effector protein structural homology.</title>
        <authorList>
            <person name="Moolhuijzen P.M."/>
            <person name="See P.T."/>
            <person name="Shi G."/>
            <person name="Powell H.R."/>
            <person name="Cockram J."/>
            <person name="Jorgensen L.N."/>
            <person name="Benslimane H."/>
            <person name="Strelkov S.E."/>
            <person name="Turner J."/>
            <person name="Liu Z."/>
            <person name="Moffat C.S."/>
        </authorList>
    </citation>
    <scope>NUCLEOTIDE SEQUENCE [LARGE SCALE GENOMIC DNA]</scope>
</reference>
<feature type="region of interest" description="Disordered" evidence="2">
    <location>
        <begin position="387"/>
        <end position="415"/>
    </location>
</feature>
<feature type="coiled-coil region" evidence="1">
    <location>
        <begin position="652"/>
        <end position="706"/>
    </location>
</feature>
<sequence length="713" mass="79916">MSEVPFAVISPSVVATIYHREQGSPDPSLLMCYDKLGGKRFGYQSGASASSALSFSVLLRDLDLGWNIDWAVAFFVDHLEQKWDDAAEMLRNIRIRAQSLEDDGLRKEIPYRIFNKLDEVLFAGHLKNAVFLDISSLGCDVSGATYTHRLGPDPDVKRISIILNKDSLVRAKDIVAVLIHHMIHAYFLIACGGQKEEEVDYGRLSHDFHFGKVMLTIKKLSAAHGRELTPLNYGHSLPKMCYLDDEYYSPRWRDELEQEDKEAWYCSHCHHNVQGPSAREVDKWYDNICKSLFTQPPSVREPLVHTYSSRRHELESTRRGTLPPSTKTVEFLHQDIPILVEADKLTEYPSIPKAFAKAGHTRFLKLPDETSPETVLRFLEFLHTGSYSPSPSSSTASDRKPHAPIITPPSPTTATETPLLTAIQFANFATQMSFSECKTHALSHLASPITCTEDPVAVLTEIYRGGCEPDAELKSWARAFLVAVPEYQRHHEQHWSHIDVAATALSLLGFGGRGPGVGVGVGGSGEPPNLIKLEKPALPYQARFLAAVEASGALENDVVKARAELEARGWYNLSTLAMDECLCVLPGGAARTDGGLVCESCLHGDMCWRKTPSRVGFELSSSSSSSSSSSYHYQHHLSTPLHSRDYRPLSTILDQQRHLKALRREKERELAREKEQIKKLDREKERARETKEVLELKAAREALLERLRFECGY</sequence>
<dbReference type="AlphaFoldDB" id="A0A922NES5"/>
<comment type="caution">
    <text evidence="3">The sequence shown here is derived from an EMBL/GenBank/DDBJ whole genome shotgun (WGS) entry which is preliminary data.</text>
</comment>
<evidence type="ECO:0000256" key="1">
    <source>
        <dbReference type="SAM" id="Coils"/>
    </source>
</evidence>
<keyword evidence="1" id="KW-0175">Coiled coil</keyword>
<evidence type="ECO:0000313" key="4">
    <source>
        <dbReference type="Proteomes" id="UP000249757"/>
    </source>
</evidence>
<name>A0A922NES5_9PLEO</name>
<dbReference type="EMBL" id="NRDI02000008">
    <property type="protein sequence ID" value="KAI1514170.1"/>
    <property type="molecule type" value="Genomic_DNA"/>
</dbReference>
<dbReference type="GO" id="GO:0006950">
    <property type="term" value="P:response to stress"/>
    <property type="evidence" value="ECO:0007669"/>
    <property type="project" value="UniProtKB-ARBA"/>
</dbReference>
<gene>
    <name evidence="3" type="ORF">Ptr86124_006800</name>
</gene>
<proteinExistence type="predicted"/>
<keyword evidence="4" id="KW-1185">Reference proteome</keyword>
<dbReference type="Proteomes" id="UP000249757">
    <property type="component" value="Unassembled WGS sequence"/>
</dbReference>
<accession>A0A922NES5</accession>